<dbReference type="EC" id="2.4.1.-" evidence="13"/>
<dbReference type="AlphaFoldDB" id="A0A814R870"/>
<evidence type="ECO:0000256" key="12">
    <source>
        <dbReference type="ARBA" id="ARBA00023211"/>
    </source>
</evidence>
<protein>
    <recommendedName>
        <fullName evidence="13">Polypeptide N-acetylgalactosaminyltransferase</fullName>
        <ecNumber evidence="13">2.4.1.-</ecNumber>
    </recommendedName>
    <alternativeName>
        <fullName evidence="13">Protein-UDP acetylgalactosaminyltransferase</fullName>
    </alternativeName>
</protein>
<dbReference type="InterPro" id="IPR029044">
    <property type="entry name" value="Nucleotide-diphossugar_trans"/>
</dbReference>
<comment type="caution">
    <text evidence="15">The sequence shown here is derived from an EMBL/GenBank/DDBJ whole genome shotgun (WGS) entry which is preliminary data.</text>
</comment>
<keyword evidence="7 13" id="KW-1133">Transmembrane helix</keyword>
<dbReference type="GO" id="GO:0006493">
    <property type="term" value="P:protein O-linked glycosylation"/>
    <property type="evidence" value="ECO:0007669"/>
    <property type="project" value="TreeGrafter"/>
</dbReference>
<dbReference type="GO" id="GO:0004653">
    <property type="term" value="F:polypeptide N-acetylgalactosaminyltransferase activity"/>
    <property type="evidence" value="ECO:0007669"/>
    <property type="project" value="TreeGrafter"/>
</dbReference>
<reference evidence="15" key="1">
    <citation type="submission" date="2021-02" db="EMBL/GenBank/DDBJ databases">
        <authorList>
            <person name="Nowell W R."/>
        </authorList>
    </citation>
    <scope>NUCLEOTIDE SEQUENCE</scope>
</reference>
<evidence type="ECO:0000256" key="9">
    <source>
        <dbReference type="ARBA" id="ARBA00023136"/>
    </source>
</evidence>
<dbReference type="InterPro" id="IPR045885">
    <property type="entry name" value="GalNAc-T"/>
</dbReference>
<keyword evidence="10 13" id="KW-1015">Disulfide bond</keyword>
<keyword evidence="11" id="KW-0325">Glycoprotein</keyword>
<sequence>MSILKRRYIFRITFCIPVVWFLIALIILKSNYLSKGTSDNQAYQDGIVNEPIVYKNNSINAFNFVRQLRKIGSKFRQIHRERKLVAPHVDEEISGANAPGEMGTAVEIDPNQLKSDQLRKYKEGFKKHSFNEYVSDLIAIDRNLPDVRDPGCQQIEYKIPNITASIVMCFHNEAWSTLLRSLHSITNRTPLHLLKEIILVDDFSDMAQLKKPLDDYIKKLKIVSIIRLKKREGLIRSRLAGAEAVKSDVLIYLDSHIEVTQGWLEPLLDPISRNRTIIVTPIIDSIDDTSFKYVASKLDPVGVGGFDWNLHFSWHSLPERDQKKRKHRLELARSPTMAGGLFAISTSYFYELGTYDAGMEIWGGENLELSFRIWMCGGTLLTAPCSRVGHIFRATSPYKFVPGTNVVQKNAIRLAEVWLDEYKEYFYERFNFKPETYGDVSARKLLRQKLQCKSFKWYLTEVYPELYVPDDAIALGDIESLGQSTCLDVNAEHKNFKKPLGTYPCHDQGGNQFFLLNPAGEIRRDDGCLEYGGGKLDMDKDDKVLIVRCHGQRGNQSWIYNKPTQTSVHFTPKYGNPYDLSKDFSTYNWILLSDEYIMNISSSSERKKLHQFFSELGVSDFIFPINNWTYEQFDSLINIQSVSINKRLFTILQENWMITKETELFLKHLKDSIWIPTIQMSYSYNEQIDQIEINKICKLNQSNNIYIKTKQIQKLFEQHVTYVDVEIDSNSSFANDLGLIEHIALDDVISMLIHWCEKSIFYTSLSHMQNIYNYIYQNMSRNELQDLINTKPIFFVPIDSSVDGKNIIRGRFVSLSEVCWSDSTNLFIKYSSSFKTNSRFIIEPYYTEQKTIFLDTFAISLNPTVEEYINLLVHIASLETTDETVQDAFSIFKILGKWCEQSSQFIEKQDLQNKLSHKSIFPTRDHRWVCLDDNPLISDNDDIAQLFTQINNLPLIDIPSSDSTYYKFI</sequence>
<dbReference type="SUPFAM" id="SSF53448">
    <property type="entry name" value="Nucleotide-diphospho-sugar transferases"/>
    <property type="match status" value="1"/>
</dbReference>
<keyword evidence="12 13" id="KW-0464">Manganese</keyword>
<gene>
    <name evidence="15" type="ORF">JYZ213_LOCUS22962</name>
</gene>
<evidence type="ECO:0000313" key="15">
    <source>
        <dbReference type="EMBL" id="CAF1129942.1"/>
    </source>
</evidence>
<keyword evidence="13" id="KW-0808">Transferase</keyword>
<evidence type="ECO:0000256" key="10">
    <source>
        <dbReference type="ARBA" id="ARBA00023157"/>
    </source>
</evidence>
<accession>A0A814R870</accession>
<comment type="similarity">
    <text evidence="3 13">Belongs to the glycosyltransferase 2 family. GalNAc-T subfamily.</text>
</comment>
<dbReference type="PROSITE" id="PS50231">
    <property type="entry name" value="RICIN_B_LECTIN"/>
    <property type="match status" value="1"/>
</dbReference>
<keyword evidence="13" id="KW-0328">Glycosyltransferase</keyword>
<dbReference type="GO" id="GO:0030246">
    <property type="term" value="F:carbohydrate binding"/>
    <property type="evidence" value="ECO:0007669"/>
    <property type="project" value="UniProtKB-KW"/>
</dbReference>
<evidence type="ECO:0000256" key="4">
    <source>
        <dbReference type="ARBA" id="ARBA00022692"/>
    </source>
</evidence>
<dbReference type="Pfam" id="PF00652">
    <property type="entry name" value="Ricin_B_lectin"/>
    <property type="match status" value="1"/>
</dbReference>
<keyword evidence="9 13" id="KW-0472">Membrane</keyword>
<proteinExistence type="inferred from homology"/>
<evidence type="ECO:0000256" key="11">
    <source>
        <dbReference type="ARBA" id="ARBA00023180"/>
    </source>
</evidence>
<evidence type="ECO:0000256" key="3">
    <source>
        <dbReference type="ARBA" id="ARBA00005680"/>
    </source>
</evidence>
<comment type="cofactor">
    <cofactor evidence="1 13">
        <name>Mn(2+)</name>
        <dbReference type="ChEBI" id="CHEBI:29035"/>
    </cofactor>
</comment>
<dbReference type="InterPro" id="IPR035992">
    <property type="entry name" value="Ricin_B-like_lectins"/>
</dbReference>
<feature type="transmembrane region" description="Helical" evidence="13">
    <location>
        <begin position="9"/>
        <end position="28"/>
    </location>
</feature>
<evidence type="ECO:0000256" key="5">
    <source>
        <dbReference type="ARBA" id="ARBA00022734"/>
    </source>
</evidence>
<evidence type="ECO:0000256" key="1">
    <source>
        <dbReference type="ARBA" id="ARBA00001936"/>
    </source>
</evidence>
<organism evidence="15 16">
    <name type="scientific">Adineta steineri</name>
    <dbReference type="NCBI Taxonomy" id="433720"/>
    <lineage>
        <taxon>Eukaryota</taxon>
        <taxon>Metazoa</taxon>
        <taxon>Spiralia</taxon>
        <taxon>Gnathifera</taxon>
        <taxon>Rotifera</taxon>
        <taxon>Eurotatoria</taxon>
        <taxon>Bdelloidea</taxon>
        <taxon>Adinetida</taxon>
        <taxon>Adinetidae</taxon>
        <taxon>Adineta</taxon>
    </lineage>
</organism>
<evidence type="ECO:0000256" key="8">
    <source>
        <dbReference type="ARBA" id="ARBA00023034"/>
    </source>
</evidence>
<dbReference type="UniPathway" id="UPA00378"/>
<dbReference type="SUPFAM" id="SSF50370">
    <property type="entry name" value="Ricin B-like lectins"/>
    <property type="match status" value="1"/>
</dbReference>
<dbReference type="PANTHER" id="PTHR11675">
    <property type="entry name" value="N-ACETYLGALACTOSAMINYLTRANSFERASE"/>
    <property type="match status" value="1"/>
</dbReference>
<dbReference type="EMBL" id="CAJNOG010000266">
    <property type="protein sequence ID" value="CAF1129942.1"/>
    <property type="molecule type" value="Genomic_DNA"/>
</dbReference>
<dbReference type="Gene3D" id="3.90.550.10">
    <property type="entry name" value="Spore Coat Polysaccharide Biosynthesis Protein SpsA, Chain A"/>
    <property type="match status" value="1"/>
</dbReference>
<comment type="subcellular location">
    <subcellularLocation>
        <location evidence="2 13">Golgi apparatus membrane</location>
        <topology evidence="2 13">Single-pass type II membrane protein</topology>
    </subcellularLocation>
</comment>
<evidence type="ECO:0000256" key="6">
    <source>
        <dbReference type="ARBA" id="ARBA00022968"/>
    </source>
</evidence>
<dbReference type="GO" id="GO:0000139">
    <property type="term" value="C:Golgi membrane"/>
    <property type="evidence" value="ECO:0007669"/>
    <property type="project" value="UniProtKB-SubCell"/>
</dbReference>
<dbReference type="InterPro" id="IPR000772">
    <property type="entry name" value="Ricin_B_lectin"/>
</dbReference>
<dbReference type="Proteomes" id="UP000663845">
    <property type="component" value="Unassembled WGS sequence"/>
</dbReference>
<feature type="domain" description="Ricin B lectin" evidence="14">
    <location>
        <begin position="470"/>
        <end position="605"/>
    </location>
</feature>
<keyword evidence="8 13" id="KW-0333">Golgi apparatus</keyword>
<evidence type="ECO:0000256" key="13">
    <source>
        <dbReference type="RuleBase" id="RU361242"/>
    </source>
</evidence>
<evidence type="ECO:0000256" key="2">
    <source>
        <dbReference type="ARBA" id="ARBA00004323"/>
    </source>
</evidence>
<dbReference type="FunFam" id="3.90.550.10:FF:000053">
    <property type="entry name" value="Polypeptide N-acetylgalactosaminyltransferase"/>
    <property type="match status" value="1"/>
</dbReference>
<dbReference type="Pfam" id="PF00535">
    <property type="entry name" value="Glycos_transf_2"/>
    <property type="match status" value="1"/>
</dbReference>
<keyword evidence="4 13" id="KW-0812">Transmembrane</keyword>
<name>A0A814R870_9BILA</name>
<dbReference type="InterPro" id="IPR001173">
    <property type="entry name" value="Glyco_trans_2-like"/>
</dbReference>
<dbReference type="CDD" id="cd02510">
    <property type="entry name" value="pp-GalNAc-T"/>
    <property type="match status" value="1"/>
</dbReference>
<dbReference type="SMART" id="SM00458">
    <property type="entry name" value="RICIN"/>
    <property type="match status" value="1"/>
</dbReference>
<evidence type="ECO:0000259" key="14">
    <source>
        <dbReference type="SMART" id="SM00458"/>
    </source>
</evidence>
<evidence type="ECO:0000313" key="16">
    <source>
        <dbReference type="Proteomes" id="UP000663845"/>
    </source>
</evidence>
<comment type="pathway">
    <text evidence="13">Protein modification; protein glycosylation.</text>
</comment>
<keyword evidence="6" id="KW-0735">Signal-anchor</keyword>
<dbReference type="PANTHER" id="PTHR11675:SF131">
    <property type="entry name" value="POLYPEPTIDE N-ACETYLGALACTOSAMINYLTRANSFERASE 9-RELATED"/>
    <property type="match status" value="1"/>
</dbReference>
<dbReference type="Gene3D" id="2.80.10.50">
    <property type="match status" value="1"/>
</dbReference>
<evidence type="ECO:0000256" key="7">
    <source>
        <dbReference type="ARBA" id="ARBA00022989"/>
    </source>
</evidence>
<keyword evidence="5 13" id="KW-0430">Lectin</keyword>